<dbReference type="KEGG" id="cad:Curi_c12840"/>
<dbReference type="eggNOG" id="COG0226">
    <property type="taxonomic scope" value="Bacteria"/>
</dbReference>
<keyword evidence="5 10" id="KW-0813">Transport</keyword>
<organism evidence="13 14">
    <name type="scientific">Gottschalkia acidurici (strain ATCC 7906 / DSM 604 / BCRC 14475 / CIP 104303 / KCTC 5404 / NCIMB 10678 / 9a)</name>
    <name type="common">Clostridium acidurici</name>
    <dbReference type="NCBI Taxonomy" id="1128398"/>
    <lineage>
        <taxon>Bacteria</taxon>
        <taxon>Bacillati</taxon>
        <taxon>Bacillota</taxon>
        <taxon>Tissierellia</taxon>
        <taxon>Tissierellales</taxon>
        <taxon>Gottschalkiaceae</taxon>
        <taxon>Gottschalkia</taxon>
    </lineage>
</organism>
<dbReference type="SUPFAM" id="SSF53850">
    <property type="entry name" value="Periplasmic binding protein-like II"/>
    <property type="match status" value="1"/>
</dbReference>
<dbReference type="InterPro" id="IPR024370">
    <property type="entry name" value="PBP_domain"/>
</dbReference>
<keyword evidence="10" id="KW-0472">Membrane</keyword>
<dbReference type="Proteomes" id="UP000006094">
    <property type="component" value="Chromosome"/>
</dbReference>
<gene>
    <name evidence="13" type="primary">pstS1</name>
    <name evidence="13" type="ordered locus">Curi_c12840</name>
</gene>
<dbReference type="InterPro" id="IPR011862">
    <property type="entry name" value="Phos-bd"/>
</dbReference>
<dbReference type="EMBL" id="CP003326">
    <property type="protein sequence ID" value="AFS78295.1"/>
    <property type="molecule type" value="Genomic_DNA"/>
</dbReference>
<keyword evidence="8 10" id="KW-0564">Palmitate</keyword>
<evidence type="ECO:0000256" key="5">
    <source>
        <dbReference type="ARBA" id="ARBA00022448"/>
    </source>
</evidence>
<keyword evidence="10" id="KW-1003">Cell membrane</keyword>
<dbReference type="NCBIfam" id="TIGR02136">
    <property type="entry name" value="ptsS_2"/>
    <property type="match status" value="1"/>
</dbReference>
<proteinExistence type="inferred from homology"/>
<comment type="subunit">
    <text evidence="4 10">The complex is composed of two ATP-binding proteins (PstB), two transmembrane proteins (PstC and PstA) and a solute-binding protein (PstS).</text>
</comment>
<protein>
    <recommendedName>
        <fullName evidence="10">Phosphate-binding protein</fullName>
    </recommendedName>
</protein>
<dbReference type="AlphaFoldDB" id="K0AZZ7"/>
<dbReference type="GO" id="GO:0005886">
    <property type="term" value="C:plasma membrane"/>
    <property type="evidence" value="ECO:0007669"/>
    <property type="project" value="UniProtKB-SubCell"/>
</dbReference>
<evidence type="ECO:0000256" key="11">
    <source>
        <dbReference type="SAM" id="MobiDB-lite"/>
    </source>
</evidence>
<dbReference type="Pfam" id="PF12849">
    <property type="entry name" value="PBP_like_2"/>
    <property type="match status" value="1"/>
</dbReference>
<feature type="chain" id="PRO_5039743916" description="Phosphate-binding protein" evidence="10">
    <location>
        <begin position="25"/>
        <end position="302"/>
    </location>
</feature>
<evidence type="ECO:0000256" key="9">
    <source>
        <dbReference type="ARBA" id="ARBA00023288"/>
    </source>
</evidence>
<evidence type="ECO:0000259" key="12">
    <source>
        <dbReference type="Pfam" id="PF12849"/>
    </source>
</evidence>
<evidence type="ECO:0000256" key="1">
    <source>
        <dbReference type="ARBA" id="ARBA00002841"/>
    </source>
</evidence>
<keyword evidence="7 10" id="KW-0732">Signal</keyword>
<keyword evidence="6 10" id="KW-0592">Phosphate transport</keyword>
<dbReference type="PROSITE" id="PS51257">
    <property type="entry name" value="PROKAR_LIPOPROTEIN"/>
    <property type="match status" value="1"/>
</dbReference>
<comment type="function">
    <text evidence="1">Part of the ABC transporter complex PstSACB involved in phosphate import.</text>
</comment>
<dbReference type="InterPro" id="IPR050811">
    <property type="entry name" value="Phosphate_ABC_transporter"/>
</dbReference>
<comment type="function">
    <text evidence="10">Involved in the system for phosphate transport across the cytoplasmic membrane.</text>
</comment>
<evidence type="ECO:0000256" key="4">
    <source>
        <dbReference type="ARBA" id="ARBA00011529"/>
    </source>
</evidence>
<dbReference type="STRING" id="1128398.Curi_c12840"/>
<dbReference type="OrthoDB" id="9790048at2"/>
<accession>K0AZZ7</accession>
<evidence type="ECO:0000256" key="6">
    <source>
        <dbReference type="ARBA" id="ARBA00022592"/>
    </source>
</evidence>
<dbReference type="PANTHER" id="PTHR30570">
    <property type="entry name" value="PERIPLASMIC PHOSPHATE BINDING COMPONENT OF PHOSPHATE ABC TRANSPORTER"/>
    <property type="match status" value="1"/>
</dbReference>
<evidence type="ECO:0000256" key="8">
    <source>
        <dbReference type="ARBA" id="ARBA00023139"/>
    </source>
</evidence>
<evidence type="ECO:0000256" key="10">
    <source>
        <dbReference type="RuleBase" id="RU367119"/>
    </source>
</evidence>
<dbReference type="HOGENOM" id="CLU_026228_5_1_9"/>
<keyword evidence="14" id="KW-1185">Reference proteome</keyword>
<dbReference type="Gene3D" id="3.40.190.10">
    <property type="entry name" value="Periplasmic binding protein-like II"/>
    <property type="match status" value="2"/>
</dbReference>
<keyword evidence="9 10" id="KW-0449">Lipoprotein</keyword>
<evidence type="ECO:0000256" key="2">
    <source>
        <dbReference type="ARBA" id="ARBA00004193"/>
    </source>
</evidence>
<dbReference type="PANTHER" id="PTHR30570:SF1">
    <property type="entry name" value="PHOSPHATE-BINDING PROTEIN PSTS"/>
    <property type="match status" value="1"/>
</dbReference>
<comment type="similarity">
    <text evidence="3 10">Belongs to the PstS family.</text>
</comment>
<feature type="signal peptide" evidence="10">
    <location>
        <begin position="1"/>
        <end position="24"/>
    </location>
</feature>
<dbReference type="RefSeq" id="WP_014967432.1">
    <property type="nucleotide sequence ID" value="NC_018664.1"/>
</dbReference>
<feature type="region of interest" description="Disordered" evidence="11">
    <location>
        <begin position="31"/>
        <end position="52"/>
    </location>
</feature>
<name>K0AZZ7_GOTA9</name>
<evidence type="ECO:0000313" key="14">
    <source>
        <dbReference type="Proteomes" id="UP000006094"/>
    </source>
</evidence>
<evidence type="ECO:0000313" key="13">
    <source>
        <dbReference type="EMBL" id="AFS78295.1"/>
    </source>
</evidence>
<evidence type="ECO:0000256" key="3">
    <source>
        <dbReference type="ARBA" id="ARBA00008725"/>
    </source>
</evidence>
<dbReference type="GO" id="GO:0006817">
    <property type="term" value="P:phosphate ion transport"/>
    <property type="evidence" value="ECO:0007669"/>
    <property type="project" value="UniProtKB-UniRule"/>
</dbReference>
<dbReference type="CDD" id="cd13653">
    <property type="entry name" value="PBP2_phosphate_like_1"/>
    <property type="match status" value="1"/>
</dbReference>
<sequence>MSILKNSKLKALLLVLALSVSVFVGCSKSENDVNKDQGQEQSTGENKESDKLEGAISLAGSTSVTPYAEQLAEAFKSKNPNVEIDIQGLGSSAGIKAASDGTADIGMSSREIKEDEKGLGLTEHVIAHEGIAVVTHPSNQVKDLNMDQIKKIFKGEIKNWKEVGGKDAEILLVSREAGSGTRGAFEELVGLEEKNADGKNVSVLSKEALIADANGAVKQNIASKENAIGYLSLAYVDKSVKPITIEGVEPKTETVLSKEYKISRSFLLLTKGEENNIAKAYIDFILSPEGQKIVKEKGSCTC</sequence>
<dbReference type="PATRIC" id="fig|1128398.3.peg.1303"/>
<evidence type="ECO:0000256" key="7">
    <source>
        <dbReference type="ARBA" id="ARBA00022729"/>
    </source>
</evidence>
<reference evidence="13 14" key="1">
    <citation type="journal article" date="2012" name="PLoS ONE">
        <title>The purine-utilizing bacterium Clostridium acidurici 9a: a genome-guided metabolic reconsideration.</title>
        <authorList>
            <person name="Hartwich K."/>
            <person name="Poehlein A."/>
            <person name="Daniel R."/>
        </authorList>
    </citation>
    <scope>NUCLEOTIDE SEQUENCE [LARGE SCALE GENOMIC DNA]</scope>
    <source>
        <strain evidence="14">ATCC 7906 / DSM 604 / BCRC 14475 / CIP 104303 / KCTC 5404 / NCIMB 10678 / 9a</strain>
    </source>
</reference>
<dbReference type="GO" id="GO:0042301">
    <property type="term" value="F:phosphate ion binding"/>
    <property type="evidence" value="ECO:0007669"/>
    <property type="project" value="UniProtKB-UniRule"/>
</dbReference>
<comment type="subcellular location">
    <subcellularLocation>
        <location evidence="2 10">Cell membrane</location>
        <topology evidence="2 10">Lipid-anchor</topology>
    </subcellularLocation>
</comment>
<feature type="domain" description="PBP" evidence="12">
    <location>
        <begin position="49"/>
        <end position="289"/>
    </location>
</feature>